<sequence length="128" mass="13774">MSTMPGPAAQNAGPHETLYAAVPPADDAPLTFGQFRWYMQGTQHARDAVMFGLVGLVSLGIVFGPLALIEAKKAQAFGVDARAGRILGWIAIGLFALGILFVIFYFVFIFAVLYPLVQHLPRSGTSYS</sequence>
<proteinExistence type="predicted"/>
<evidence type="ECO:0000313" key="3">
    <source>
        <dbReference type="Proteomes" id="UP001304769"/>
    </source>
</evidence>
<name>A0ABU5TE41_9MICC</name>
<keyword evidence="1" id="KW-1133">Transmembrane helix</keyword>
<reference evidence="2 3" key="1">
    <citation type="submission" date="2023-12" db="EMBL/GenBank/DDBJ databases">
        <title>Sinomonas terricola sp. nov, isolated from litchi orchard soil in Guangdong, PR China.</title>
        <authorList>
            <person name="Jiaxin W."/>
            <person name="Yang Z."/>
            <person name="Honghui Z."/>
        </authorList>
    </citation>
    <scope>NUCLEOTIDE SEQUENCE [LARGE SCALE GENOMIC DNA]</scope>
    <source>
        <strain evidence="2 3">JGH33</strain>
    </source>
</reference>
<organism evidence="2 3">
    <name type="scientific">Sinomonas terricola</name>
    <dbReference type="NCBI Taxonomy" id="3110330"/>
    <lineage>
        <taxon>Bacteria</taxon>
        <taxon>Bacillati</taxon>
        <taxon>Actinomycetota</taxon>
        <taxon>Actinomycetes</taxon>
        <taxon>Micrococcales</taxon>
        <taxon>Micrococcaceae</taxon>
        <taxon>Sinomonas</taxon>
    </lineage>
</organism>
<feature type="transmembrane region" description="Helical" evidence="1">
    <location>
        <begin position="89"/>
        <end position="117"/>
    </location>
</feature>
<evidence type="ECO:0000256" key="1">
    <source>
        <dbReference type="SAM" id="Phobius"/>
    </source>
</evidence>
<evidence type="ECO:0008006" key="4">
    <source>
        <dbReference type="Google" id="ProtNLM"/>
    </source>
</evidence>
<feature type="transmembrane region" description="Helical" evidence="1">
    <location>
        <begin position="48"/>
        <end position="69"/>
    </location>
</feature>
<keyword evidence="3" id="KW-1185">Reference proteome</keyword>
<dbReference type="Proteomes" id="UP001304769">
    <property type="component" value="Unassembled WGS sequence"/>
</dbReference>
<dbReference type="EMBL" id="JAYGGQ010000028">
    <property type="protein sequence ID" value="MEA5457356.1"/>
    <property type="molecule type" value="Genomic_DNA"/>
</dbReference>
<gene>
    <name evidence="2" type="ORF">SPF06_21790</name>
</gene>
<evidence type="ECO:0000313" key="2">
    <source>
        <dbReference type="EMBL" id="MEA5457356.1"/>
    </source>
</evidence>
<protein>
    <recommendedName>
        <fullName evidence="4">DUF4190 domain-containing protein</fullName>
    </recommendedName>
</protein>
<accession>A0ABU5TE41</accession>
<keyword evidence="1" id="KW-0472">Membrane</keyword>
<keyword evidence="1" id="KW-0812">Transmembrane</keyword>
<dbReference type="RefSeq" id="WP_323281265.1">
    <property type="nucleotide sequence ID" value="NZ_JAYGGQ010000028.1"/>
</dbReference>
<comment type="caution">
    <text evidence="2">The sequence shown here is derived from an EMBL/GenBank/DDBJ whole genome shotgun (WGS) entry which is preliminary data.</text>
</comment>